<evidence type="ECO:0000256" key="6">
    <source>
        <dbReference type="SAM" id="MobiDB-lite"/>
    </source>
</evidence>
<feature type="compositionally biased region" description="Low complexity" evidence="6">
    <location>
        <begin position="456"/>
        <end position="474"/>
    </location>
</feature>
<dbReference type="InterPro" id="IPR011249">
    <property type="entry name" value="Metalloenz_LuxS/M16"/>
</dbReference>
<dbReference type="InterPro" id="IPR007863">
    <property type="entry name" value="Peptidase_M16_C"/>
</dbReference>
<evidence type="ECO:0000259" key="7">
    <source>
        <dbReference type="Pfam" id="PF00675"/>
    </source>
</evidence>
<dbReference type="Pfam" id="PF00675">
    <property type="entry name" value="Peptidase_M16"/>
    <property type="match status" value="1"/>
</dbReference>
<evidence type="ECO:0000259" key="8">
    <source>
        <dbReference type="Pfam" id="PF05193"/>
    </source>
</evidence>
<feature type="domain" description="Peptidase M16 C-terminal" evidence="8">
    <location>
        <begin position="187"/>
        <end position="366"/>
    </location>
</feature>
<keyword evidence="4" id="KW-0862">Zinc</keyword>
<proteinExistence type="inferred from homology"/>
<comment type="caution">
    <text evidence="9">The sequence shown here is derived from an EMBL/GenBank/DDBJ whole genome shotgun (WGS) entry which is preliminary data.</text>
</comment>
<gene>
    <name evidence="9" type="ORF">FHS42_004661</name>
</gene>
<dbReference type="Pfam" id="PF05193">
    <property type="entry name" value="Peptidase_M16_C"/>
    <property type="match status" value="1"/>
</dbReference>
<keyword evidence="3" id="KW-0378">Hydrolase</keyword>
<dbReference type="InterPro" id="IPR050626">
    <property type="entry name" value="Peptidase_M16"/>
</dbReference>
<dbReference type="PANTHER" id="PTHR43690:SF17">
    <property type="entry name" value="PROTEIN YHJJ"/>
    <property type="match status" value="1"/>
</dbReference>
<protein>
    <submittedName>
        <fullName evidence="9">Putative Zn-dependent peptidase</fullName>
    </submittedName>
</protein>
<dbReference type="Gene3D" id="3.30.830.10">
    <property type="entry name" value="Metalloenzyme, LuxS/M16 peptidase-like"/>
    <property type="match status" value="2"/>
</dbReference>
<dbReference type="GO" id="GO:0008237">
    <property type="term" value="F:metallopeptidase activity"/>
    <property type="evidence" value="ECO:0007669"/>
    <property type="project" value="UniProtKB-KW"/>
</dbReference>
<evidence type="ECO:0000256" key="5">
    <source>
        <dbReference type="ARBA" id="ARBA00023049"/>
    </source>
</evidence>
<feature type="domain" description="Peptidase M16 N-terminal" evidence="7">
    <location>
        <begin position="28"/>
        <end position="167"/>
    </location>
</feature>
<evidence type="ECO:0000313" key="10">
    <source>
        <dbReference type="Proteomes" id="UP000588098"/>
    </source>
</evidence>
<organism evidence="9 10">
    <name type="scientific">Streptomyces zagrosensis</name>
    <dbReference type="NCBI Taxonomy" id="1042984"/>
    <lineage>
        <taxon>Bacteria</taxon>
        <taxon>Bacillati</taxon>
        <taxon>Actinomycetota</taxon>
        <taxon>Actinomycetes</taxon>
        <taxon>Kitasatosporales</taxon>
        <taxon>Streptomycetaceae</taxon>
        <taxon>Streptomyces</taxon>
    </lineage>
</organism>
<feature type="region of interest" description="Disordered" evidence="6">
    <location>
        <begin position="437"/>
        <end position="490"/>
    </location>
</feature>
<keyword evidence="5" id="KW-0482">Metalloprotease</keyword>
<evidence type="ECO:0000256" key="4">
    <source>
        <dbReference type="ARBA" id="ARBA00022833"/>
    </source>
</evidence>
<evidence type="ECO:0000256" key="2">
    <source>
        <dbReference type="ARBA" id="ARBA00022670"/>
    </source>
</evidence>
<dbReference type="Proteomes" id="UP000588098">
    <property type="component" value="Unassembled WGS sequence"/>
</dbReference>
<evidence type="ECO:0000313" key="9">
    <source>
        <dbReference type="EMBL" id="MBB5937580.1"/>
    </source>
</evidence>
<dbReference type="GO" id="GO:0006508">
    <property type="term" value="P:proteolysis"/>
    <property type="evidence" value="ECO:0007669"/>
    <property type="project" value="UniProtKB-KW"/>
</dbReference>
<reference evidence="9 10" key="1">
    <citation type="submission" date="2020-08" db="EMBL/GenBank/DDBJ databases">
        <title>Genomic Encyclopedia of Type Strains, Phase III (KMG-III): the genomes of soil and plant-associated and newly described type strains.</title>
        <authorList>
            <person name="Whitman W."/>
        </authorList>
    </citation>
    <scope>NUCLEOTIDE SEQUENCE [LARGE SCALE GENOMIC DNA]</scope>
    <source>
        <strain evidence="9 10">CECT 8305</strain>
    </source>
</reference>
<dbReference type="InterPro" id="IPR011765">
    <property type="entry name" value="Pept_M16_N"/>
</dbReference>
<evidence type="ECO:0000256" key="1">
    <source>
        <dbReference type="ARBA" id="ARBA00007261"/>
    </source>
</evidence>
<dbReference type="RefSeq" id="WP_246495188.1">
    <property type="nucleotide sequence ID" value="NZ_JACHJL010000012.1"/>
</dbReference>
<accession>A0A7W9QCE0</accession>
<name>A0A7W9QCE0_9ACTN</name>
<comment type="similarity">
    <text evidence="1">Belongs to the peptidase M16 family.</text>
</comment>
<evidence type="ECO:0000256" key="3">
    <source>
        <dbReference type="ARBA" id="ARBA00022801"/>
    </source>
</evidence>
<dbReference type="AlphaFoldDB" id="A0A7W9QCE0"/>
<dbReference type="PANTHER" id="PTHR43690">
    <property type="entry name" value="NARDILYSIN"/>
    <property type="match status" value="1"/>
</dbReference>
<dbReference type="GO" id="GO:0046872">
    <property type="term" value="F:metal ion binding"/>
    <property type="evidence" value="ECO:0007669"/>
    <property type="project" value="InterPro"/>
</dbReference>
<sequence length="490" mass="52758">MPMGHTATQQAGSGGLTATEHRLANGLRVVLSEDHLTPVAAVCLWYDVGSRHEVKGRTGLAHLFEHLMFQGSKQVAGNGHFELVQGAGGSLNGTTSFERTNYFETMPTHQVELALWLEADRMGSLLSALDEESMENQRDVVKNERRQRYDNVPYGTAFERLTAMAYPEGHPYHHTPIGSMADLDAASLEDAQHFFRTYYAPNNAVLAVVGDIDPEQTLAWVEKYFGTIPSHDGKPTPRDGSLPDIIGEEVREEVREEVPARALMATYRLPHDGTREADAADLALTVLGGGESSRLHNRLVRRDRTAVAAGFGLLRLAGAPSLGWLDVKTSGGVEVPAIEAAVDEELARFAAEGPSPEEMERAQAQLEREWLDRLATVGGRADELCRYAVLFGDPQLALSAVSRVLDISAEEVQAAAAARLRPDNRAVLVYEPIEPAEAAETDEGAAPTEPTDVVQAAPASTASTGSTASADTLANATSAEIAETEEGADR</sequence>
<keyword evidence="10" id="KW-1185">Reference proteome</keyword>
<keyword evidence="2" id="KW-0645">Protease</keyword>
<dbReference type="EMBL" id="JACHJL010000012">
    <property type="protein sequence ID" value="MBB5937580.1"/>
    <property type="molecule type" value="Genomic_DNA"/>
</dbReference>
<dbReference type="SUPFAM" id="SSF63411">
    <property type="entry name" value="LuxS/MPP-like metallohydrolase"/>
    <property type="match status" value="2"/>
</dbReference>